<dbReference type="Gene3D" id="2.60.200.40">
    <property type="match status" value="1"/>
</dbReference>
<evidence type="ECO:0000313" key="13">
    <source>
        <dbReference type="Proteomes" id="UP001398420"/>
    </source>
</evidence>
<evidence type="ECO:0000256" key="3">
    <source>
        <dbReference type="ARBA" id="ARBA00022516"/>
    </source>
</evidence>
<dbReference type="EMBL" id="JBCEWA010000002">
    <property type="protein sequence ID" value="MEL5987533.1"/>
    <property type="molecule type" value="Genomic_DNA"/>
</dbReference>
<evidence type="ECO:0000313" key="12">
    <source>
        <dbReference type="EMBL" id="MEL5987533.1"/>
    </source>
</evidence>
<proteinExistence type="inferred from homology"/>
<evidence type="ECO:0000256" key="8">
    <source>
        <dbReference type="ARBA" id="ARBA00023098"/>
    </source>
</evidence>
<keyword evidence="5" id="KW-0547">Nucleotide-binding</keyword>
<dbReference type="Proteomes" id="UP001398420">
    <property type="component" value="Unassembled WGS sequence"/>
</dbReference>
<evidence type="ECO:0000256" key="5">
    <source>
        <dbReference type="ARBA" id="ARBA00022741"/>
    </source>
</evidence>
<name>A0ABU9LKI8_9BACL</name>
<keyword evidence="3" id="KW-0444">Lipid biosynthesis</keyword>
<dbReference type="RefSeq" id="WP_342302681.1">
    <property type="nucleotide sequence ID" value="NZ_JBCEWA010000002.1"/>
</dbReference>
<evidence type="ECO:0000256" key="2">
    <source>
        <dbReference type="ARBA" id="ARBA00005983"/>
    </source>
</evidence>
<feature type="domain" description="DAGKc" evidence="11">
    <location>
        <begin position="1"/>
        <end position="126"/>
    </location>
</feature>
<protein>
    <submittedName>
        <fullName evidence="12">Diacylglycerol kinase family protein</fullName>
    </submittedName>
</protein>
<dbReference type="SUPFAM" id="SSF111331">
    <property type="entry name" value="NAD kinase/diacylglycerol kinase-like"/>
    <property type="match status" value="1"/>
</dbReference>
<comment type="caution">
    <text evidence="12">The sequence shown here is derived from an EMBL/GenBank/DDBJ whole genome shotgun (WGS) entry which is preliminary data.</text>
</comment>
<dbReference type="InterPro" id="IPR001206">
    <property type="entry name" value="Diacylglycerol_kinase_cat_dom"/>
</dbReference>
<dbReference type="InterPro" id="IPR017438">
    <property type="entry name" value="ATP-NAD_kinase_N"/>
</dbReference>
<keyword evidence="8" id="KW-0443">Lipid metabolism</keyword>
<accession>A0ABU9LKI8</accession>
<dbReference type="PROSITE" id="PS50146">
    <property type="entry name" value="DAGK"/>
    <property type="match status" value="1"/>
</dbReference>
<keyword evidence="13" id="KW-1185">Reference proteome</keyword>
<sequence>MEVVIIVNEQAGHGRAKKQCEKITKELTVPFTLERTAYTGHAAEIVEKHLIDKRKILFIAIGGDGTMHEVVEGAHAHSHAIVGMVKGGSGNDFSRAYPTFKNAQQIEQFLLRHEVVPMDLGKLIKGTKQSLFINNGGFGFDALVTYRTNQSKLKKLLNRFSLGKVAYAWIVFQELIRFTPFDLTINNEKTYTSCYFVVVSNQPYFGGGMKISPQSKADDHLLELTIVYNIAKWKLLLIFGTVFFGKHTRFKAVQQMQATSFDVTIHGEVYGHVDGEFIDKTVYGQTIHYKIMPHEWQLAVNTLD</sequence>
<comment type="cofactor">
    <cofactor evidence="1">
        <name>Mg(2+)</name>
        <dbReference type="ChEBI" id="CHEBI:18420"/>
    </cofactor>
</comment>
<evidence type="ECO:0000256" key="10">
    <source>
        <dbReference type="ARBA" id="ARBA00023264"/>
    </source>
</evidence>
<dbReference type="NCBIfam" id="TIGR00147">
    <property type="entry name" value="YegS/Rv2252/BmrU family lipid kinase"/>
    <property type="match status" value="1"/>
</dbReference>
<evidence type="ECO:0000256" key="6">
    <source>
        <dbReference type="ARBA" id="ARBA00022777"/>
    </source>
</evidence>
<evidence type="ECO:0000259" key="11">
    <source>
        <dbReference type="PROSITE" id="PS50146"/>
    </source>
</evidence>
<keyword evidence="9" id="KW-0594">Phospholipid biosynthesis</keyword>
<dbReference type="InterPro" id="IPR045540">
    <property type="entry name" value="YegS/DAGK_C"/>
</dbReference>
<dbReference type="GO" id="GO:0016301">
    <property type="term" value="F:kinase activity"/>
    <property type="evidence" value="ECO:0007669"/>
    <property type="project" value="UniProtKB-KW"/>
</dbReference>
<dbReference type="InterPro" id="IPR005218">
    <property type="entry name" value="Diacylglycerol/lipid_kinase"/>
</dbReference>
<gene>
    <name evidence="12" type="ORF">AAF454_03710</name>
</gene>
<dbReference type="PANTHER" id="PTHR12358:SF54">
    <property type="entry name" value="SPHINGOSINE KINASE RELATED PROTEIN"/>
    <property type="match status" value="1"/>
</dbReference>
<keyword evidence="7" id="KW-0067">ATP-binding</keyword>
<organism evidence="12 13">
    <name type="scientific">Kurthia gibsonii</name>
    <dbReference type="NCBI Taxonomy" id="33946"/>
    <lineage>
        <taxon>Bacteria</taxon>
        <taxon>Bacillati</taxon>
        <taxon>Bacillota</taxon>
        <taxon>Bacilli</taxon>
        <taxon>Bacillales</taxon>
        <taxon>Caryophanaceae</taxon>
        <taxon>Kurthia</taxon>
    </lineage>
</organism>
<dbReference type="SMART" id="SM00046">
    <property type="entry name" value="DAGKc"/>
    <property type="match status" value="1"/>
</dbReference>
<keyword evidence="4" id="KW-0808">Transferase</keyword>
<reference evidence="12 13" key="1">
    <citation type="submission" date="2024-04" db="EMBL/GenBank/DDBJ databases">
        <authorList>
            <person name="Wu Y.S."/>
            <person name="Zhang L."/>
        </authorList>
    </citation>
    <scope>NUCLEOTIDE SEQUENCE [LARGE SCALE GENOMIC DNA]</scope>
    <source>
        <strain evidence="12 13">KG-01</strain>
    </source>
</reference>
<evidence type="ECO:0000256" key="9">
    <source>
        <dbReference type="ARBA" id="ARBA00023209"/>
    </source>
</evidence>
<dbReference type="Gene3D" id="3.40.50.10330">
    <property type="entry name" value="Probable inorganic polyphosphate/atp-NAD kinase, domain 1"/>
    <property type="match status" value="1"/>
</dbReference>
<evidence type="ECO:0000256" key="7">
    <source>
        <dbReference type="ARBA" id="ARBA00022840"/>
    </source>
</evidence>
<dbReference type="Pfam" id="PF19279">
    <property type="entry name" value="YegS_C"/>
    <property type="match status" value="1"/>
</dbReference>
<dbReference type="PANTHER" id="PTHR12358">
    <property type="entry name" value="SPHINGOSINE KINASE"/>
    <property type="match status" value="1"/>
</dbReference>
<dbReference type="Pfam" id="PF00781">
    <property type="entry name" value="DAGK_cat"/>
    <property type="match status" value="1"/>
</dbReference>
<keyword evidence="10" id="KW-1208">Phospholipid metabolism</keyword>
<dbReference type="InterPro" id="IPR016064">
    <property type="entry name" value="NAD/diacylglycerol_kinase_sf"/>
</dbReference>
<dbReference type="InterPro" id="IPR050187">
    <property type="entry name" value="Lipid_Phosphate_FormReg"/>
</dbReference>
<evidence type="ECO:0000256" key="1">
    <source>
        <dbReference type="ARBA" id="ARBA00001946"/>
    </source>
</evidence>
<evidence type="ECO:0000256" key="4">
    <source>
        <dbReference type="ARBA" id="ARBA00022679"/>
    </source>
</evidence>
<keyword evidence="6 12" id="KW-0418">Kinase</keyword>
<comment type="similarity">
    <text evidence="2">Belongs to the diacylglycerol/lipid kinase family.</text>
</comment>